<dbReference type="Proteomes" id="UP000821837">
    <property type="component" value="Unassembled WGS sequence"/>
</dbReference>
<dbReference type="EMBL" id="JABSTV010001253">
    <property type="protein sequence ID" value="KAH7942709.1"/>
    <property type="molecule type" value="Genomic_DNA"/>
</dbReference>
<dbReference type="VEuPathDB" id="VectorBase:RSAN_043531"/>
<dbReference type="AlphaFoldDB" id="A0A9D4PH84"/>
<sequence length="307" mass="33818">MTCDQAVSYLGSSAPLWWCPSGSLAALVMEFIALARLSWIAGPKDYLAEQMGFRRNCSPADSIADVPFTMEEARRKGEVVLLVRLDVQSAFHVLTHIVRRYLTQCSLYADDVALRVRRPRRNLTPIRCSLQSSRDVVATFVEATGLIVSRTKMEALLVHPKVAARRAIRWLVLGDWPIPTGSSGFLFYPAPSTAPAAAGRAVGAEQPQQRRAPACELYQSAVAKIHDRQRGHLLLFTEWSVGTAPLERGCLRYVNERDHHPVPPFHACSTAVKLCGLYLAADYLAVTTPKLPGVTLYGCRPALPALL</sequence>
<proteinExistence type="predicted"/>
<organism evidence="1 2">
    <name type="scientific">Rhipicephalus sanguineus</name>
    <name type="common">Brown dog tick</name>
    <name type="synonym">Ixodes sanguineus</name>
    <dbReference type="NCBI Taxonomy" id="34632"/>
    <lineage>
        <taxon>Eukaryota</taxon>
        <taxon>Metazoa</taxon>
        <taxon>Ecdysozoa</taxon>
        <taxon>Arthropoda</taxon>
        <taxon>Chelicerata</taxon>
        <taxon>Arachnida</taxon>
        <taxon>Acari</taxon>
        <taxon>Parasitiformes</taxon>
        <taxon>Ixodida</taxon>
        <taxon>Ixodoidea</taxon>
        <taxon>Ixodidae</taxon>
        <taxon>Rhipicephalinae</taxon>
        <taxon>Rhipicephalus</taxon>
        <taxon>Rhipicephalus</taxon>
    </lineage>
</organism>
<reference evidence="1" key="2">
    <citation type="submission" date="2021-09" db="EMBL/GenBank/DDBJ databases">
        <authorList>
            <person name="Jia N."/>
            <person name="Wang J."/>
            <person name="Shi W."/>
            <person name="Du L."/>
            <person name="Sun Y."/>
            <person name="Zhan W."/>
            <person name="Jiang J."/>
            <person name="Wang Q."/>
            <person name="Zhang B."/>
            <person name="Ji P."/>
            <person name="Sakyi L.B."/>
            <person name="Cui X."/>
            <person name="Yuan T."/>
            <person name="Jiang B."/>
            <person name="Yang W."/>
            <person name="Lam T.T.-Y."/>
            <person name="Chang Q."/>
            <person name="Ding S."/>
            <person name="Wang X."/>
            <person name="Zhu J."/>
            <person name="Ruan X."/>
            <person name="Zhao L."/>
            <person name="Wei J."/>
            <person name="Que T."/>
            <person name="Du C."/>
            <person name="Cheng J."/>
            <person name="Dai P."/>
            <person name="Han X."/>
            <person name="Huang E."/>
            <person name="Gao Y."/>
            <person name="Liu J."/>
            <person name="Shao H."/>
            <person name="Ye R."/>
            <person name="Li L."/>
            <person name="Wei W."/>
            <person name="Wang X."/>
            <person name="Wang C."/>
            <person name="Huo Q."/>
            <person name="Li W."/>
            <person name="Guo W."/>
            <person name="Chen H."/>
            <person name="Chen S."/>
            <person name="Zhou L."/>
            <person name="Zhou L."/>
            <person name="Ni X."/>
            <person name="Tian J."/>
            <person name="Zhou Y."/>
            <person name="Sheng Y."/>
            <person name="Liu T."/>
            <person name="Pan Y."/>
            <person name="Xia L."/>
            <person name="Li J."/>
            <person name="Zhao F."/>
            <person name="Cao W."/>
        </authorList>
    </citation>
    <scope>NUCLEOTIDE SEQUENCE</scope>
    <source>
        <strain evidence="1">Rsan-2018</strain>
        <tissue evidence="1">Larvae</tissue>
    </source>
</reference>
<reference evidence="1" key="1">
    <citation type="journal article" date="2020" name="Cell">
        <title>Large-Scale Comparative Analyses of Tick Genomes Elucidate Their Genetic Diversity and Vector Capacities.</title>
        <authorList>
            <consortium name="Tick Genome and Microbiome Consortium (TIGMIC)"/>
            <person name="Jia N."/>
            <person name="Wang J."/>
            <person name="Shi W."/>
            <person name="Du L."/>
            <person name="Sun Y."/>
            <person name="Zhan W."/>
            <person name="Jiang J.F."/>
            <person name="Wang Q."/>
            <person name="Zhang B."/>
            <person name="Ji P."/>
            <person name="Bell-Sakyi L."/>
            <person name="Cui X.M."/>
            <person name="Yuan T.T."/>
            <person name="Jiang B.G."/>
            <person name="Yang W.F."/>
            <person name="Lam T.T."/>
            <person name="Chang Q.C."/>
            <person name="Ding S.J."/>
            <person name="Wang X.J."/>
            <person name="Zhu J.G."/>
            <person name="Ruan X.D."/>
            <person name="Zhao L."/>
            <person name="Wei J.T."/>
            <person name="Ye R.Z."/>
            <person name="Que T.C."/>
            <person name="Du C.H."/>
            <person name="Zhou Y.H."/>
            <person name="Cheng J.X."/>
            <person name="Dai P.F."/>
            <person name="Guo W.B."/>
            <person name="Han X.H."/>
            <person name="Huang E.J."/>
            <person name="Li L.F."/>
            <person name="Wei W."/>
            <person name="Gao Y.C."/>
            <person name="Liu J.Z."/>
            <person name="Shao H.Z."/>
            <person name="Wang X."/>
            <person name="Wang C.C."/>
            <person name="Yang T.C."/>
            <person name="Huo Q.B."/>
            <person name="Li W."/>
            <person name="Chen H.Y."/>
            <person name="Chen S.E."/>
            <person name="Zhou L.G."/>
            <person name="Ni X.B."/>
            <person name="Tian J.H."/>
            <person name="Sheng Y."/>
            <person name="Liu T."/>
            <person name="Pan Y.S."/>
            <person name="Xia L.Y."/>
            <person name="Li J."/>
            <person name="Zhao F."/>
            <person name="Cao W.C."/>
        </authorList>
    </citation>
    <scope>NUCLEOTIDE SEQUENCE</scope>
    <source>
        <strain evidence="1">Rsan-2018</strain>
    </source>
</reference>
<keyword evidence="2" id="KW-1185">Reference proteome</keyword>
<evidence type="ECO:0000313" key="2">
    <source>
        <dbReference type="Proteomes" id="UP000821837"/>
    </source>
</evidence>
<comment type="caution">
    <text evidence="1">The sequence shown here is derived from an EMBL/GenBank/DDBJ whole genome shotgun (WGS) entry which is preliminary data.</text>
</comment>
<gene>
    <name evidence="1" type="ORF">HPB52_000200</name>
</gene>
<evidence type="ECO:0000313" key="1">
    <source>
        <dbReference type="EMBL" id="KAH7942709.1"/>
    </source>
</evidence>
<dbReference type="VEuPathDB" id="VectorBase:RSAN_033786"/>
<protein>
    <submittedName>
        <fullName evidence="1">Uncharacterized protein</fullName>
    </submittedName>
</protein>
<name>A0A9D4PH84_RHISA</name>
<accession>A0A9D4PH84</accession>